<evidence type="ECO:0000313" key="3">
    <source>
        <dbReference type="Proteomes" id="UP001530400"/>
    </source>
</evidence>
<sequence>MIANKRHHSQRHPPTSRNHRTPLSSRRTILLTASLLILPNNYVSSFSFPSSSSSSTPPITGEQIVQTQLSHYKTSNLSEAFKLCSPWFQDTTGTLSDFESAINDSPYNLLLNHERADILLETIQDVDPNQKEEDGSIRAEAACYLVCVKPGAGAESRYPVWFWWEVSRHYFEEEEELEDEDVVGEWRVDCVMPDFEDLEFEAESLVQFFEEDEEEGGPDFFMDFAEDDEEEDDDEYD</sequence>
<gene>
    <name evidence="2" type="ORF">ACHAWO_005865</name>
</gene>
<protein>
    <submittedName>
        <fullName evidence="2">Uncharacterized protein</fullName>
    </submittedName>
</protein>
<comment type="caution">
    <text evidence="2">The sequence shown here is derived from an EMBL/GenBank/DDBJ whole genome shotgun (WGS) entry which is preliminary data.</text>
</comment>
<dbReference type="AlphaFoldDB" id="A0ABD3QCD7"/>
<reference evidence="2 3" key="1">
    <citation type="submission" date="2024-10" db="EMBL/GenBank/DDBJ databases">
        <title>Updated reference genomes for cyclostephanoid diatoms.</title>
        <authorList>
            <person name="Roberts W.R."/>
            <person name="Alverson A.J."/>
        </authorList>
    </citation>
    <scope>NUCLEOTIDE SEQUENCE [LARGE SCALE GENOMIC DNA]</scope>
    <source>
        <strain evidence="2 3">AJA010-31</strain>
    </source>
</reference>
<organism evidence="2 3">
    <name type="scientific">Cyclotella atomus</name>
    <dbReference type="NCBI Taxonomy" id="382360"/>
    <lineage>
        <taxon>Eukaryota</taxon>
        <taxon>Sar</taxon>
        <taxon>Stramenopiles</taxon>
        <taxon>Ochrophyta</taxon>
        <taxon>Bacillariophyta</taxon>
        <taxon>Coscinodiscophyceae</taxon>
        <taxon>Thalassiosirophycidae</taxon>
        <taxon>Stephanodiscales</taxon>
        <taxon>Stephanodiscaceae</taxon>
        <taxon>Cyclotella</taxon>
    </lineage>
</organism>
<feature type="compositionally biased region" description="Polar residues" evidence="1">
    <location>
        <begin position="12"/>
        <end position="24"/>
    </location>
</feature>
<dbReference type="Proteomes" id="UP001530400">
    <property type="component" value="Unassembled WGS sequence"/>
</dbReference>
<proteinExistence type="predicted"/>
<dbReference type="EMBL" id="JALLPJ020000311">
    <property type="protein sequence ID" value="KAL3795810.1"/>
    <property type="molecule type" value="Genomic_DNA"/>
</dbReference>
<feature type="region of interest" description="Disordered" evidence="1">
    <location>
        <begin position="1"/>
        <end position="24"/>
    </location>
</feature>
<keyword evidence="3" id="KW-1185">Reference proteome</keyword>
<feature type="region of interest" description="Disordered" evidence="1">
    <location>
        <begin position="212"/>
        <end position="237"/>
    </location>
</feature>
<evidence type="ECO:0000313" key="2">
    <source>
        <dbReference type="EMBL" id="KAL3795810.1"/>
    </source>
</evidence>
<accession>A0ABD3QCD7</accession>
<name>A0ABD3QCD7_9STRA</name>
<evidence type="ECO:0000256" key="1">
    <source>
        <dbReference type="SAM" id="MobiDB-lite"/>
    </source>
</evidence>
<feature type="compositionally biased region" description="Basic residues" evidence="1">
    <location>
        <begin position="1"/>
        <end position="11"/>
    </location>
</feature>
<feature type="compositionally biased region" description="Acidic residues" evidence="1">
    <location>
        <begin position="224"/>
        <end position="237"/>
    </location>
</feature>